<feature type="region of interest" description="Disordered" evidence="9">
    <location>
        <begin position="259"/>
        <end position="279"/>
    </location>
</feature>
<feature type="region of interest" description="Disordered" evidence="9">
    <location>
        <begin position="627"/>
        <end position="669"/>
    </location>
</feature>
<dbReference type="InterPro" id="IPR027685">
    <property type="entry name" value="Shroom_fam"/>
</dbReference>
<dbReference type="Pfam" id="PF08688">
    <property type="entry name" value="ASD1"/>
    <property type="match status" value="1"/>
</dbReference>
<dbReference type="Proteomes" id="UP001145742">
    <property type="component" value="Unassembled WGS sequence"/>
</dbReference>
<feature type="compositionally biased region" description="Polar residues" evidence="9">
    <location>
        <begin position="437"/>
        <end position="450"/>
    </location>
</feature>
<feature type="compositionally biased region" description="Basic residues" evidence="9">
    <location>
        <begin position="20"/>
        <end position="29"/>
    </location>
</feature>
<organism evidence="12 13">
    <name type="scientific">Willisornis vidua</name>
    <name type="common">Xingu scale-backed antbird</name>
    <dbReference type="NCBI Taxonomy" id="1566151"/>
    <lineage>
        <taxon>Eukaryota</taxon>
        <taxon>Metazoa</taxon>
        <taxon>Chordata</taxon>
        <taxon>Craniata</taxon>
        <taxon>Vertebrata</taxon>
        <taxon>Euteleostomi</taxon>
        <taxon>Archelosauria</taxon>
        <taxon>Archosauria</taxon>
        <taxon>Dinosauria</taxon>
        <taxon>Saurischia</taxon>
        <taxon>Theropoda</taxon>
        <taxon>Coelurosauria</taxon>
        <taxon>Aves</taxon>
        <taxon>Neognathae</taxon>
        <taxon>Neoaves</taxon>
        <taxon>Telluraves</taxon>
        <taxon>Australaves</taxon>
        <taxon>Passeriformes</taxon>
        <taxon>Thamnophilidae</taxon>
        <taxon>Willisornis</taxon>
    </lineage>
</organism>
<evidence type="ECO:0000313" key="13">
    <source>
        <dbReference type="Proteomes" id="UP001145742"/>
    </source>
</evidence>
<protein>
    <submittedName>
        <fullName evidence="12">Protein Shroom1 isoform X1</fullName>
    </submittedName>
</protein>
<keyword evidence="5 7" id="KW-0009">Actin-binding</keyword>
<feature type="region of interest" description="Disordered" evidence="9">
    <location>
        <begin position="491"/>
        <end position="548"/>
    </location>
</feature>
<feature type="region of interest" description="Disordered" evidence="9">
    <location>
        <begin position="879"/>
        <end position="916"/>
    </location>
</feature>
<feature type="compositionally biased region" description="Basic and acidic residues" evidence="9">
    <location>
        <begin position="533"/>
        <end position="545"/>
    </location>
</feature>
<evidence type="ECO:0000256" key="1">
    <source>
        <dbReference type="ARBA" id="ARBA00004245"/>
    </source>
</evidence>
<comment type="subcellular location">
    <subcellularLocation>
        <location evidence="1">Cytoplasm</location>
        <location evidence="1">Cytoskeleton</location>
    </subcellularLocation>
</comment>
<accession>A0ABQ9DWN6</accession>
<dbReference type="PROSITE" id="PS51306">
    <property type="entry name" value="ASD1"/>
    <property type="match status" value="1"/>
</dbReference>
<feature type="region of interest" description="Disordered" evidence="9">
    <location>
        <begin position="815"/>
        <end position="853"/>
    </location>
</feature>
<keyword evidence="6" id="KW-0206">Cytoskeleton</keyword>
<sequence length="1295" mass="141893">MDSQYVRGISNLSAGPPQLRPHHPARAPHLRPQPSPASSSPAGHSGIPASSGAPECPGIPASSRAPECPGIPSSSRAPECPGIPASSSPPEHSGIPPTKGTSHQGLLPLAAPAPSPPSQLGTYSILRHLEHCRSRPSSGGRSECEVQDRELAHSNGPWAEHWDGVTDSRPARKKTLENKSLSSDSANEGSTSNIQGLKTEENGEWCPRQEPTKRRNPHVFSRPSSFIFQEYLKTDSVVNVLKTLSAYNSVHANKIPTEMNSQSCHPAHSKPSTVNDTQEGKQCPCGVQKPNARGAALPSTVPGSCQRKGSLPCAQDLLCAQWHPDMDQDVFEDSGDFKYMENALLIKNASRKLNSCTDGNQCCDSGGKAGRDVREAVLGQQGWAVPCSCQAVAAEQAQHQGPGQGRGQGWHSTSQVALLRPKEDSTSQLGGEVQKGKQFNNSSPDLSTCLEQEEPPAGKHQPAPHTQLCIQPREDPAGEQITRQVTPLLYYLSGGKPTHSPQPSKLSPSQEHSRGSLKEIPSSSSAASARGPEVQRERQQPERPCQHRGHRAEQLLLHTQDLSPAGPASLTEETFKNDYREQLKVAQKKVLRETSFKRKDLQMSLPVRLRQKPSKRPSIEHLRSFSLSSASEDAKPAPSHLESLQSFSREEEIRRPQTGQAVGRKRVTKEEKKLCYSEPEKLDQLMDKELSWSQVRDEITEQDLLAARRRALENGGRALSSSSMSRTELKQIQHTALLEYMERKISRRPGAPQHLPLHQPPLHKRLSHPSGHPGKTPNPEGSRKMQNDEVFCQVFSREKSPDVSPTWAVVAPLSVSSRNEPSKAHGSCTSNCPAAERPPREGHPGAGTAQGTAKATPATQDTCRCASCASCAAAPPQSCASSPSFHDPEEAGAENHGHEGTAGHGHEGTAGHGHACCQDTEELTPETSIPAPGGGSRESPGVEMECRAQSLGGNAALGQPEQGMHLHTAPAQPLQGDNNPAKGLGSQADVPLETGTHLPRRRLQCPHDQRCQELVLEIIAKDRSLVDILMPHPDRKTALDLMEGLFPVNISMLDKSHRKKGNVQHVQEDDRKSHRDGSEECPEPENEAKQRSKDPACKGNQVLDRIRGSTRDPDDITSKKLELMGRLRTNLQSLWQEREQVLQESRECAQLGEGLEATVRDLCQPNEVERYLMFIGDLEKVVNLLLCLSSRLARVQNALSRVDGSTDAEEKHSLWERLQLLSRQREDAKELKEHLERRGRVVSAILARYLTDQQLHNYQHFVQAKTSLLIEQKDLEEQMKFLEEQIETLEQSLPL</sequence>
<feature type="compositionally biased region" description="Polar residues" evidence="9">
    <location>
        <begin position="499"/>
        <end position="510"/>
    </location>
</feature>
<feature type="domain" description="ASD1" evidence="10">
    <location>
        <begin position="583"/>
        <end position="686"/>
    </location>
</feature>
<dbReference type="Gene3D" id="6.10.250.3120">
    <property type="match status" value="1"/>
</dbReference>
<feature type="region of interest" description="Disordered" evidence="9">
    <location>
        <begin position="1056"/>
        <end position="1100"/>
    </location>
</feature>
<feature type="compositionally biased region" description="Basic and acidic residues" evidence="9">
    <location>
        <begin position="1086"/>
        <end position="1096"/>
    </location>
</feature>
<name>A0ABQ9DWN6_9PASS</name>
<feature type="compositionally biased region" description="Polar residues" evidence="9">
    <location>
        <begin position="259"/>
        <end position="277"/>
    </location>
</feature>
<evidence type="ECO:0000256" key="8">
    <source>
        <dbReference type="SAM" id="Coils"/>
    </source>
</evidence>
<comment type="caution">
    <text evidence="12">The sequence shown here is derived from an EMBL/GenBank/DDBJ whole genome shotgun (WGS) entry which is preliminary data.</text>
</comment>
<evidence type="ECO:0000256" key="7">
    <source>
        <dbReference type="PROSITE-ProRule" id="PRU00637"/>
    </source>
</evidence>
<evidence type="ECO:0000256" key="3">
    <source>
        <dbReference type="ARBA" id="ARBA00022490"/>
    </source>
</evidence>
<keyword evidence="4" id="KW-0493">Microtubule</keyword>
<evidence type="ECO:0000256" key="5">
    <source>
        <dbReference type="ARBA" id="ARBA00023203"/>
    </source>
</evidence>
<feature type="compositionally biased region" description="Basic and acidic residues" evidence="9">
    <location>
        <begin position="886"/>
        <end position="909"/>
    </location>
</feature>
<feature type="domain" description="ASD2" evidence="11">
    <location>
        <begin position="1012"/>
        <end position="1294"/>
    </location>
</feature>
<dbReference type="InterPro" id="IPR014800">
    <property type="entry name" value="ASD1_dom"/>
</dbReference>
<keyword evidence="8" id="KW-0175">Coiled coil</keyword>
<reference evidence="12" key="1">
    <citation type="submission" date="2019-10" db="EMBL/GenBank/DDBJ databases">
        <authorList>
            <person name="Soares A.E.R."/>
            <person name="Aleixo A."/>
            <person name="Schneider P."/>
            <person name="Miyaki C.Y."/>
            <person name="Schneider M.P."/>
            <person name="Mello C."/>
            <person name="Vasconcelos A.T.R."/>
        </authorList>
    </citation>
    <scope>NUCLEOTIDE SEQUENCE</scope>
    <source>
        <tissue evidence="12">Muscle</tissue>
    </source>
</reference>
<evidence type="ECO:0000259" key="10">
    <source>
        <dbReference type="PROSITE" id="PS51306"/>
    </source>
</evidence>
<feature type="region of interest" description="Disordered" evidence="9">
    <location>
        <begin position="923"/>
        <end position="942"/>
    </location>
</feature>
<dbReference type="PANTHER" id="PTHR15012">
    <property type="entry name" value="APICAL PROTEIN/SHROOM-RELATED"/>
    <property type="match status" value="1"/>
</dbReference>
<dbReference type="PROSITE" id="PS51307">
    <property type="entry name" value="ASD2"/>
    <property type="match status" value="1"/>
</dbReference>
<feature type="compositionally biased region" description="Polar residues" evidence="9">
    <location>
        <begin position="178"/>
        <end position="196"/>
    </location>
</feature>
<keyword evidence="13" id="KW-1185">Reference proteome</keyword>
<keyword evidence="3" id="KW-0963">Cytoplasm</keyword>
<dbReference type="Pfam" id="PF08687">
    <property type="entry name" value="ASD2"/>
    <property type="match status" value="1"/>
</dbReference>
<gene>
    <name evidence="12" type="ORF">WISP_10860</name>
</gene>
<dbReference type="InterPro" id="IPR014799">
    <property type="entry name" value="ASD2_dom"/>
</dbReference>
<evidence type="ECO:0000256" key="2">
    <source>
        <dbReference type="ARBA" id="ARBA00006469"/>
    </source>
</evidence>
<evidence type="ECO:0000256" key="6">
    <source>
        <dbReference type="ARBA" id="ARBA00023212"/>
    </source>
</evidence>
<feature type="region of interest" description="Disordered" evidence="9">
    <location>
        <begin position="421"/>
        <end position="465"/>
    </location>
</feature>
<feature type="region of interest" description="Disordered" evidence="9">
    <location>
        <begin position="749"/>
        <end position="785"/>
    </location>
</feature>
<feature type="region of interest" description="Disordered" evidence="9">
    <location>
        <begin position="1"/>
        <end position="121"/>
    </location>
</feature>
<evidence type="ECO:0000256" key="4">
    <source>
        <dbReference type="ARBA" id="ARBA00022701"/>
    </source>
</evidence>
<evidence type="ECO:0000256" key="9">
    <source>
        <dbReference type="SAM" id="MobiDB-lite"/>
    </source>
</evidence>
<evidence type="ECO:0000313" key="12">
    <source>
        <dbReference type="EMBL" id="KAJ7426937.1"/>
    </source>
</evidence>
<feature type="compositionally biased region" description="Low complexity" evidence="9">
    <location>
        <begin position="30"/>
        <end position="54"/>
    </location>
</feature>
<feature type="region of interest" description="Disordered" evidence="9">
    <location>
        <begin position="176"/>
        <end position="218"/>
    </location>
</feature>
<feature type="compositionally biased region" description="Basic and acidic residues" evidence="9">
    <location>
        <begin position="1066"/>
        <end position="1078"/>
    </location>
</feature>
<dbReference type="EMBL" id="WHWB01032114">
    <property type="protein sequence ID" value="KAJ7426937.1"/>
    <property type="molecule type" value="Genomic_DNA"/>
</dbReference>
<evidence type="ECO:0000259" key="11">
    <source>
        <dbReference type="PROSITE" id="PS51307"/>
    </source>
</evidence>
<comment type="similarity">
    <text evidence="2">Belongs to the shroom family.</text>
</comment>
<feature type="coiled-coil region" evidence="8">
    <location>
        <begin position="1265"/>
        <end position="1292"/>
    </location>
</feature>
<proteinExistence type="inferred from homology"/>
<dbReference type="PANTHER" id="PTHR15012:SF37">
    <property type="entry name" value="PROTEIN SHROOM1"/>
    <property type="match status" value="1"/>
</dbReference>